<dbReference type="EMBL" id="NOXX01000080">
    <property type="protein sequence ID" value="OYQ50036.1"/>
    <property type="molecule type" value="Genomic_DNA"/>
</dbReference>
<keyword evidence="3" id="KW-1185">Reference proteome</keyword>
<dbReference type="Proteomes" id="UP000216035">
    <property type="component" value="Unassembled WGS sequence"/>
</dbReference>
<feature type="domain" description="DUF7683" evidence="1">
    <location>
        <begin position="189"/>
        <end position="264"/>
    </location>
</feature>
<dbReference type="Pfam" id="PF24731">
    <property type="entry name" value="DUF7683"/>
    <property type="match status" value="1"/>
</dbReference>
<name>A0A256A8K8_9FLAO</name>
<dbReference type="RefSeq" id="WP_094484918.1">
    <property type="nucleotide sequence ID" value="NZ_NOXX01000080.1"/>
</dbReference>
<evidence type="ECO:0000259" key="1">
    <source>
        <dbReference type="Pfam" id="PF24731"/>
    </source>
</evidence>
<sequence length="286" mass="33797">MYNSLLFFVKDAFETELEVIFTKSEFKKIQNKFSWEIGPEDFYVPTPDSLDKRDVGTLQLLQPDLFKAIDFSKYDIQFAVFNYYTSSNSEFEFTQAQKIPKPNPFGANLQIPKAGRPRWVDPRTGINYDWYSDEAVFKKSDTSARKEVVDYLSNCDRVRSIKSEFFKIADEQIMEDISSLSDFSKKYVRLINVYSKKTEALKFKVVNAEFFSSRLNTLIEPFNWDDPFFFGSYKIDEFIAAHICQTCKTINLEFDFTNYEYYLEVCSAKDFFYYYDDFVQNLTNSR</sequence>
<dbReference type="InterPro" id="IPR056100">
    <property type="entry name" value="DUF7683"/>
</dbReference>
<organism evidence="2 3">
    <name type="scientific">Flavobacterium aurantiibacter</name>
    <dbReference type="NCBI Taxonomy" id="2023067"/>
    <lineage>
        <taxon>Bacteria</taxon>
        <taxon>Pseudomonadati</taxon>
        <taxon>Bacteroidota</taxon>
        <taxon>Flavobacteriia</taxon>
        <taxon>Flavobacteriales</taxon>
        <taxon>Flavobacteriaceae</taxon>
        <taxon>Flavobacterium</taxon>
    </lineage>
</organism>
<accession>A0A256A8K8</accession>
<comment type="caution">
    <text evidence="2">The sequence shown here is derived from an EMBL/GenBank/DDBJ whole genome shotgun (WGS) entry which is preliminary data.</text>
</comment>
<proteinExistence type="predicted"/>
<evidence type="ECO:0000313" key="2">
    <source>
        <dbReference type="EMBL" id="OYQ50036.1"/>
    </source>
</evidence>
<gene>
    <name evidence="2" type="ORF">CHX27_01010</name>
</gene>
<dbReference type="AlphaFoldDB" id="A0A256A8K8"/>
<protein>
    <recommendedName>
        <fullName evidence="1">DUF7683 domain-containing protein</fullName>
    </recommendedName>
</protein>
<evidence type="ECO:0000313" key="3">
    <source>
        <dbReference type="Proteomes" id="UP000216035"/>
    </source>
</evidence>
<reference evidence="2 3" key="1">
    <citation type="submission" date="2017-07" db="EMBL/GenBank/DDBJ databases">
        <title>Flavobacterium cyanobacteriorum sp. nov., isolated from cyanobacterial aggregates in a eutrophic lake.</title>
        <authorList>
            <person name="Cai H."/>
        </authorList>
    </citation>
    <scope>NUCLEOTIDE SEQUENCE [LARGE SCALE GENOMIC DNA]</scope>
    <source>
        <strain evidence="2 3">TH167</strain>
    </source>
</reference>